<dbReference type="HOGENOM" id="CLU_068627_1_0_5"/>
<evidence type="ECO:0000256" key="1">
    <source>
        <dbReference type="ARBA" id="ARBA00004953"/>
    </source>
</evidence>
<dbReference type="PROSITE" id="PS51014">
    <property type="entry name" value="COBK_CBIJ"/>
    <property type="match status" value="1"/>
</dbReference>
<evidence type="ECO:0000313" key="5">
    <source>
        <dbReference type="Proteomes" id="UP000007460"/>
    </source>
</evidence>
<dbReference type="EC" id="1.3.1.54" evidence="4"/>
<dbReference type="Proteomes" id="UP000007460">
    <property type="component" value="Chromosome"/>
</dbReference>
<evidence type="ECO:0000313" key="4">
    <source>
        <dbReference type="EMBL" id="ADE38800.1"/>
    </source>
</evidence>
<protein>
    <submittedName>
        <fullName evidence="4">Precorrin-6x reductase</fullName>
        <ecNumber evidence="4">1.3.1.54</ecNumber>
    </submittedName>
</protein>
<dbReference type="STRING" id="488538.SAR116_0557"/>
<keyword evidence="5" id="KW-1185">Reference proteome</keyword>
<dbReference type="OrthoDB" id="5183775at2"/>
<dbReference type="InterPro" id="IPR003723">
    <property type="entry name" value="Precorrin-6x_reduct"/>
</dbReference>
<gene>
    <name evidence="4" type="ordered locus">SAR116_0557</name>
</gene>
<dbReference type="EMBL" id="CP001751">
    <property type="protein sequence ID" value="ADE38800.1"/>
    <property type="molecule type" value="Genomic_DNA"/>
</dbReference>
<reference evidence="4 5" key="1">
    <citation type="journal article" date="2010" name="J. Bacteriol.">
        <title>Complete genome sequence of "Candidatus Puniceispirillum marinum" IMCC1322, a representative of the SAR116 clade in the Alphaproteobacteria.</title>
        <authorList>
            <person name="Oh H.M."/>
            <person name="Kwon K.K."/>
            <person name="Kang I."/>
            <person name="Kang S.G."/>
            <person name="Lee J.H."/>
            <person name="Kim S.J."/>
            <person name="Cho J.C."/>
        </authorList>
    </citation>
    <scope>NUCLEOTIDE SEQUENCE [LARGE SCALE GENOMIC DNA]</scope>
    <source>
        <strain evidence="4 5">IMCC1322</strain>
    </source>
</reference>
<dbReference type="Pfam" id="PF02571">
    <property type="entry name" value="CbiJ"/>
    <property type="match status" value="1"/>
</dbReference>
<name>D5BRA3_PUNMI</name>
<dbReference type="GO" id="GO:0016994">
    <property type="term" value="F:precorrin-6A reductase activity"/>
    <property type="evidence" value="ECO:0007669"/>
    <property type="project" value="UniProtKB-EC"/>
</dbReference>
<evidence type="ECO:0000256" key="2">
    <source>
        <dbReference type="ARBA" id="ARBA00022573"/>
    </source>
</evidence>
<sequence>MHLLILAGTSEARFIIGELKDDVRFTITASLAGVTPSPIDLLVPTRKGGFGGASGLAGYCATHNVDAIIDLTHPYATQMSQNAHAAATMSGVKLIRYMRPAWQAGKGDHWRYFDSWTEMAQALPAGARVFLAGGSAALPAFQDADHIDVLARGLKTENVNKSHNFKFIESLPNKMSEDEEALFKAHAITHICAKNSGGNASIAKLHAARSLALPVWLLTRPKADMQDNTSDQFISGDIAEILRHIKHMF</sequence>
<dbReference type="GO" id="GO:0009236">
    <property type="term" value="P:cobalamin biosynthetic process"/>
    <property type="evidence" value="ECO:0007669"/>
    <property type="project" value="UniProtKB-UniPathway"/>
</dbReference>
<dbReference type="UniPathway" id="UPA00148"/>
<dbReference type="KEGG" id="apb:SAR116_0557"/>
<evidence type="ECO:0000256" key="3">
    <source>
        <dbReference type="ARBA" id="ARBA00023002"/>
    </source>
</evidence>
<dbReference type="PANTHER" id="PTHR36925:SF1">
    <property type="entry name" value="COBALT-PRECORRIN-6A REDUCTASE"/>
    <property type="match status" value="1"/>
</dbReference>
<dbReference type="PANTHER" id="PTHR36925">
    <property type="entry name" value="COBALT-PRECORRIN-6A REDUCTASE"/>
    <property type="match status" value="1"/>
</dbReference>
<dbReference type="AlphaFoldDB" id="D5BRA3"/>
<dbReference type="eggNOG" id="COG2099">
    <property type="taxonomic scope" value="Bacteria"/>
</dbReference>
<dbReference type="RefSeq" id="WP_013045429.1">
    <property type="nucleotide sequence ID" value="NC_014010.1"/>
</dbReference>
<accession>D5BRA3</accession>
<keyword evidence="2" id="KW-0169">Cobalamin biosynthesis</keyword>
<keyword evidence="3 4" id="KW-0560">Oxidoreductase</keyword>
<proteinExistence type="predicted"/>
<comment type="pathway">
    <text evidence="1">Cofactor biosynthesis; adenosylcobalamin biosynthesis.</text>
</comment>
<organism evidence="4 5">
    <name type="scientific">Puniceispirillum marinum (strain IMCC1322)</name>
    <dbReference type="NCBI Taxonomy" id="488538"/>
    <lineage>
        <taxon>Bacteria</taxon>
        <taxon>Pseudomonadati</taxon>
        <taxon>Pseudomonadota</taxon>
        <taxon>Alphaproteobacteria</taxon>
        <taxon>Candidatus Puniceispirillales</taxon>
        <taxon>Candidatus Puniceispirillaceae</taxon>
        <taxon>Candidatus Puniceispirillum</taxon>
    </lineage>
</organism>